<evidence type="ECO:0000313" key="3">
    <source>
        <dbReference type="Proteomes" id="UP000786811"/>
    </source>
</evidence>
<keyword evidence="1" id="KW-0812">Transmembrane</keyword>
<proteinExistence type="predicted"/>
<gene>
    <name evidence="2" type="ORF">HICCMSTLAB_LOCUS5605</name>
</gene>
<evidence type="ECO:0000256" key="1">
    <source>
        <dbReference type="SAM" id="Phobius"/>
    </source>
</evidence>
<evidence type="ECO:0000313" key="2">
    <source>
        <dbReference type="EMBL" id="CAG5090370.1"/>
    </source>
</evidence>
<keyword evidence="1" id="KW-0472">Membrane</keyword>
<keyword evidence="3" id="KW-1185">Reference proteome</keyword>
<organism evidence="2 3">
    <name type="scientific">Cotesia congregata</name>
    <name type="common">Parasitoid wasp</name>
    <name type="synonym">Apanteles congregatus</name>
    <dbReference type="NCBI Taxonomy" id="51543"/>
    <lineage>
        <taxon>Eukaryota</taxon>
        <taxon>Metazoa</taxon>
        <taxon>Ecdysozoa</taxon>
        <taxon>Arthropoda</taxon>
        <taxon>Hexapoda</taxon>
        <taxon>Insecta</taxon>
        <taxon>Pterygota</taxon>
        <taxon>Neoptera</taxon>
        <taxon>Endopterygota</taxon>
        <taxon>Hymenoptera</taxon>
        <taxon>Apocrita</taxon>
        <taxon>Ichneumonoidea</taxon>
        <taxon>Braconidae</taxon>
        <taxon>Microgastrinae</taxon>
        <taxon>Cotesia</taxon>
    </lineage>
</organism>
<protein>
    <submittedName>
        <fullName evidence="2">Uncharacterized protein</fullName>
    </submittedName>
</protein>
<dbReference type="EMBL" id="CAJNRD030001119">
    <property type="protein sequence ID" value="CAG5090370.1"/>
    <property type="molecule type" value="Genomic_DNA"/>
</dbReference>
<dbReference type="Proteomes" id="UP000786811">
    <property type="component" value="Unassembled WGS sequence"/>
</dbReference>
<accession>A0A8J2HDY2</accession>
<name>A0A8J2HDY2_COTCN</name>
<sequence length="116" mass="13456">MSLRSQLRLNHRFTVGEKSNIDMKTCHKKDIELNDILEAIGCNEHLPIQIMHSVAEIQCTNYQNDRITINSIIMEPSNGGPLFYLCWMIAILIIIQKFLQSKMVTVTIFDYSSYNF</sequence>
<feature type="transmembrane region" description="Helical" evidence="1">
    <location>
        <begin position="82"/>
        <end position="99"/>
    </location>
</feature>
<reference evidence="2" key="1">
    <citation type="submission" date="2021-04" db="EMBL/GenBank/DDBJ databases">
        <authorList>
            <person name="Chebbi M.A.C M."/>
        </authorList>
    </citation>
    <scope>NUCLEOTIDE SEQUENCE</scope>
</reference>
<keyword evidence="1" id="KW-1133">Transmembrane helix</keyword>
<comment type="caution">
    <text evidence="2">The sequence shown here is derived from an EMBL/GenBank/DDBJ whole genome shotgun (WGS) entry which is preliminary data.</text>
</comment>
<dbReference type="AlphaFoldDB" id="A0A8J2HDY2"/>